<dbReference type="Proteomes" id="UP001060085">
    <property type="component" value="Linkage Group LG04"/>
</dbReference>
<name>A0ACC0B367_CATRO</name>
<organism evidence="1 2">
    <name type="scientific">Catharanthus roseus</name>
    <name type="common">Madagascar periwinkle</name>
    <name type="synonym">Vinca rosea</name>
    <dbReference type="NCBI Taxonomy" id="4058"/>
    <lineage>
        <taxon>Eukaryota</taxon>
        <taxon>Viridiplantae</taxon>
        <taxon>Streptophyta</taxon>
        <taxon>Embryophyta</taxon>
        <taxon>Tracheophyta</taxon>
        <taxon>Spermatophyta</taxon>
        <taxon>Magnoliopsida</taxon>
        <taxon>eudicotyledons</taxon>
        <taxon>Gunneridae</taxon>
        <taxon>Pentapetalae</taxon>
        <taxon>asterids</taxon>
        <taxon>lamiids</taxon>
        <taxon>Gentianales</taxon>
        <taxon>Apocynaceae</taxon>
        <taxon>Rauvolfioideae</taxon>
        <taxon>Vinceae</taxon>
        <taxon>Catharanthinae</taxon>
        <taxon>Catharanthus</taxon>
    </lineage>
</organism>
<dbReference type="EMBL" id="CM044704">
    <property type="protein sequence ID" value="KAI5667090.1"/>
    <property type="molecule type" value="Genomic_DNA"/>
</dbReference>
<keyword evidence="2" id="KW-1185">Reference proteome</keyword>
<comment type="caution">
    <text evidence="1">The sequence shown here is derived from an EMBL/GenBank/DDBJ whole genome shotgun (WGS) entry which is preliminary data.</text>
</comment>
<proteinExistence type="predicted"/>
<gene>
    <name evidence="1" type="ORF">M9H77_16943</name>
</gene>
<reference evidence="2" key="1">
    <citation type="journal article" date="2023" name="Nat. Plants">
        <title>Single-cell RNA sequencing provides a high-resolution roadmap for understanding the multicellular compartmentation of specialized metabolism.</title>
        <authorList>
            <person name="Sun S."/>
            <person name="Shen X."/>
            <person name="Li Y."/>
            <person name="Li Y."/>
            <person name="Wang S."/>
            <person name="Li R."/>
            <person name="Zhang H."/>
            <person name="Shen G."/>
            <person name="Guo B."/>
            <person name="Wei J."/>
            <person name="Xu J."/>
            <person name="St-Pierre B."/>
            <person name="Chen S."/>
            <person name="Sun C."/>
        </authorList>
    </citation>
    <scope>NUCLEOTIDE SEQUENCE [LARGE SCALE GENOMIC DNA]</scope>
</reference>
<protein>
    <submittedName>
        <fullName evidence="1">Uncharacterized protein</fullName>
    </submittedName>
</protein>
<evidence type="ECO:0000313" key="1">
    <source>
        <dbReference type="EMBL" id="KAI5667090.1"/>
    </source>
</evidence>
<accession>A0ACC0B367</accession>
<sequence>MRCNFEGIHNTFRWGVINATQDSIKINPTVKIQKKGYGRRRDDDLGPVMDRTGRVQSRTVTASSRGVRGRLVHPTSRAPGSSTQPPLVPFKSRPPHPSCLSHTPVPYEAYGSAYPHSQPPPAVYDPYLAAPIVRPHIPYRSSAQEFLTEFSSPARQLGAKVDDEDDGDGDDDNDDDDGEDDGDEEQLVPVAPVAYASGSNGRPRHEKGKGLTGSFLSVMSKITGSHNKRPDKARDVPAPTQRKRVKASDWEHGFTFTFLCSHLRLDRALSPVDPTSSKNIPRGFHVPVDPTMPDRALLDLIAREARRKDTGKEEKFDRIADLLSRHYRTT</sequence>
<evidence type="ECO:0000313" key="2">
    <source>
        <dbReference type="Proteomes" id="UP001060085"/>
    </source>
</evidence>